<dbReference type="NCBIfam" id="TIGR02434">
    <property type="entry name" value="CobF"/>
    <property type="match status" value="1"/>
</dbReference>
<dbReference type="EMBL" id="BAAAHE010000021">
    <property type="protein sequence ID" value="GAA0623090.1"/>
    <property type="molecule type" value="Genomic_DNA"/>
</dbReference>
<accession>A0ABN1GY13</accession>
<dbReference type="InterPro" id="IPR012797">
    <property type="entry name" value="CobF"/>
</dbReference>
<name>A0ABN1GY13_9ACTN</name>
<organism evidence="7 8">
    <name type="scientific">Sporichthya brevicatena</name>
    <dbReference type="NCBI Taxonomy" id="171442"/>
    <lineage>
        <taxon>Bacteria</taxon>
        <taxon>Bacillati</taxon>
        <taxon>Actinomycetota</taxon>
        <taxon>Actinomycetes</taxon>
        <taxon>Sporichthyales</taxon>
        <taxon>Sporichthyaceae</taxon>
        <taxon>Sporichthya</taxon>
    </lineage>
</organism>
<dbReference type="InterPro" id="IPR035996">
    <property type="entry name" value="4pyrrol_Methylase_sf"/>
</dbReference>
<proteinExistence type="predicted"/>
<dbReference type="Gene3D" id="3.40.1010.10">
    <property type="entry name" value="Cobalt-precorrin-4 Transmethylase, Domain 1"/>
    <property type="match status" value="1"/>
</dbReference>
<evidence type="ECO:0000313" key="8">
    <source>
        <dbReference type="Proteomes" id="UP001500957"/>
    </source>
</evidence>
<dbReference type="CDD" id="cd11643">
    <property type="entry name" value="Precorrin-6A-synthase"/>
    <property type="match status" value="1"/>
</dbReference>
<protein>
    <submittedName>
        <fullName evidence="7">Precorrin-6A synthase (Deacetylating)</fullName>
    </submittedName>
</protein>
<gene>
    <name evidence="7" type="primary">cobF</name>
    <name evidence="7" type="ORF">GCM10009547_27640</name>
</gene>
<evidence type="ECO:0000256" key="2">
    <source>
        <dbReference type="ARBA" id="ARBA00022573"/>
    </source>
</evidence>
<evidence type="ECO:0000256" key="4">
    <source>
        <dbReference type="ARBA" id="ARBA00022679"/>
    </source>
</evidence>
<keyword evidence="8" id="KW-1185">Reference proteome</keyword>
<dbReference type="PANTHER" id="PTHR43467">
    <property type="entry name" value="COBALT-PRECORRIN-2 C(20)-METHYLTRANSFERASE"/>
    <property type="match status" value="1"/>
</dbReference>
<keyword evidence="4" id="KW-0808">Transferase</keyword>
<keyword evidence="2" id="KW-0169">Cobalamin biosynthesis</keyword>
<dbReference type="InterPro" id="IPR014776">
    <property type="entry name" value="4pyrrole_Mease_sub2"/>
</dbReference>
<evidence type="ECO:0000259" key="6">
    <source>
        <dbReference type="Pfam" id="PF00590"/>
    </source>
</evidence>
<comment type="caution">
    <text evidence="7">The sequence shown here is derived from an EMBL/GenBank/DDBJ whole genome shotgun (WGS) entry which is preliminary data.</text>
</comment>
<evidence type="ECO:0000313" key="7">
    <source>
        <dbReference type="EMBL" id="GAA0623090.1"/>
    </source>
</evidence>
<dbReference type="PANTHER" id="PTHR43467:SF1">
    <property type="entry name" value="PRECORRIN-6A SYNTHASE [DEACETYLATING]"/>
    <property type="match status" value="1"/>
</dbReference>
<dbReference type="SUPFAM" id="SSF53790">
    <property type="entry name" value="Tetrapyrrole methylase"/>
    <property type="match status" value="1"/>
</dbReference>
<reference evidence="7 8" key="1">
    <citation type="journal article" date="2019" name="Int. J. Syst. Evol. Microbiol.">
        <title>The Global Catalogue of Microorganisms (GCM) 10K type strain sequencing project: providing services to taxonomists for standard genome sequencing and annotation.</title>
        <authorList>
            <consortium name="The Broad Institute Genomics Platform"/>
            <consortium name="The Broad Institute Genome Sequencing Center for Infectious Disease"/>
            <person name="Wu L."/>
            <person name="Ma J."/>
        </authorList>
    </citation>
    <scope>NUCLEOTIDE SEQUENCE [LARGE SCALE GENOMIC DNA]</scope>
    <source>
        <strain evidence="7 8">JCM 10671</strain>
    </source>
</reference>
<keyword evidence="3" id="KW-0489">Methyltransferase</keyword>
<evidence type="ECO:0000256" key="3">
    <source>
        <dbReference type="ARBA" id="ARBA00022603"/>
    </source>
</evidence>
<evidence type="ECO:0000256" key="5">
    <source>
        <dbReference type="ARBA" id="ARBA00022691"/>
    </source>
</evidence>
<comment type="pathway">
    <text evidence="1">Cofactor biosynthesis; adenosylcobalamin biosynthesis.</text>
</comment>
<dbReference type="Proteomes" id="UP001500957">
    <property type="component" value="Unassembled WGS sequence"/>
</dbReference>
<evidence type="ECO:0000256" key="1">
    <source>
        <dbReference type="ARBA" id="ARBA00004953"/>
    </source>
</evidence>
<dbReference type="Gene3D" id="3.30.950.10">
    <property type="entry name" value="Methyltransferase, Cobalt-precorrin-4 Transmethylase, Domain 2"/>
    <property type="match status" value="1"/>
</dbReference>
<dbReference type="InterPro" id="IPR000878">
    <property type="entry name" value="4pyrrol_Mease"/>
</dbReference>
<dbReference type="Pfam" id="PF00590">
    <property type="entry name" value="TP_methylase"/>
    <property type="match status" value="1"/>
</dbReference>
<dbReference type="InterPro" id="IPR014777">
    <property type="entry name" value="4pyrrole_Mease_sub1"/>
</dbReference>
<dbReference type="PIRSF" id="PIRSF036525">
    <property type="entry name" value="CobF"/>
    <property type="match status" value="1"/>
</dbReference>
<sequence length="248" mass="27271">MIGIGSGDPEQLTLQAVRVLSGLDVVLVLDKGEAKSELVDLRHEICSRHIARPYRVLTVTDPERDRAAADYPGAVRDWYDARADLIEAALRDEVSPGENVGILVWGDPALYDSTLRVLDRVQQRGTVELTHEVIPGITSLQTLAARHRVTFTGVGAPVHVTTGRRLAAEGMPAELDDVLVMLDGSAAFAGLDDPDLDIYWGAYLGMPGEVLVAGDLQERKAEIVALRAEHRERHGWIMDSYLLHRRRA</sequence>
<keyword evidence="5" id="KW-0949">S-adenosyl-L-methionine</keyword>
<feature type="domain" description="Tetrapyrrole methylase" evidence="6">
    <location>
        <begin position="2"/>
        <end position="218"/>
    </location>
</feature>